<feature type="region of interest" description="Disordered" evidence="3">
    <location>
        <begin position="500"/>
        <end position="520"/>
    </location>
</feature>
<dbReference type="InterPro" id="IPR007201">
    <property type="entry name" value="Mei2-like_Rrm_C"/>
</dbReference>
<evidence type="ECO:0000313" key="6">
    <source>
        <dbReference type="Proteomes" id="UP000734854"/>
    </source>
</evidence>
<dbReference type="OrthoDB" id="417481at2759"/>
<name>A0A8J5HPS3_ZINOF</name>
<keyword evidence="1 2" id="KW-0694">RNA-binding</keyword>
<dbReference type="Pfam" id="PF04059">
    <property type="entry name" value="RRM_2"/>
    <property type="match status" value="1"/>
</dbReference>
<dbReference type="SMART" id="SM00360">
    <property type="entry name" value="RRM"/>
    <property type="match status" value="2"/>
</dbReference>
<evidence type="ECO:0000256" key="2">
    <source>
        <dbReference type="PROSITE-ProRule" id="PRU00176"/>
    </source>
</evidence>
<dbReference type="InterPro" id="IPR034458">
    <property type="entry name" value="EAR1-like_RRM3"/>
</dbReference>
<organism evidence="5 6">
    <name type="scientific">Zingiber officinale</name>
    <name type="common">Ginger</name>
    <name type="synonym">Amomum zingiber</name>
    <dbReference type="NCBI Taxonomy" id="94328"/>
    <lineage>
        <taxon>Eukaryota</taxon>
        <taxon>Viridiplantae</taxon>
        <taxon>Streptophyta</taxon>
        <taxon>Embryophyta</taxon>
        <taxon>Tracheophyta</taxon>
        <taxon>Spermatophyta</taxon>
        <taxon>Magnoliopsida</taxon>
        <taxon>Liliopsida</taxon>
        <taxon>Zingiberales</taxon>
        <taxon>Zingiberaceae</taxon>
        <taxon>Zingiber</taxon>
    </lineage>
</organism>
<evidence type="ECO:0000256" key="3">
    <source>
        <dbReference type="SAM" id="MobiDB-lite"/>
    </source>
</evidence>
<dbReference type="Pfam" id="PF00076">
    <property type="entry name" value="RRM_1"/>
    <property type="match status" value="1"/>
</dbReference>
<protein>
    <recommendedName>
        <fullName evidence="4">RRM domain-containing protein</fullName>
    </recommendedName>
</protein>
<feature type="domain" description="RRM" evidence="4">
    <location>
        <begin position="153"/>
        <end position="227"/>
    </location>
</feature>
<dbReference type="FunFam" id="3.30.70.330:FF:001402">
    <property type="entry name" value="Terminal EAR1-like 1"/>
    <property type="match status" value="1"/>
</dbReference>
<keyword evidence="6" id="KW-1185">Reference proteome</keyword>
<evidence type="ECO:0000259" key="4">
    <source>
        <dbReference type="PROSITE" id="PS50102"/>
    </source>
</evidence>
<reference evidence="5 6" key="1">
    <citation type="submission" date="2020-08" db="EMBL/GenBank/DDBJ databases">
        <title>Plant Genome Project.</title>
        <authorList>
            <person name="Zhang R.-G."/>
        </authorList>
    </citation>
    <scope>NUCLEOTIDE SEQUENCE [LARGE SCALE GENOMIC DNA]</scope>
    <source>
        <tissue evidence="5">Rhizome</tissue>
    </source>
</reference>
<sequence>MAGGGARGNLLDPAAAEFRPETAHRFAVLASCHQLHYPLPPPPPPQVPSVLASRAVMISMVPRHLGEAEVRAAMEAFGRVQAVDVGALAAEGVVIVHYYDLRSAQAVVAAAAHGLVYLSGGWGWFGGWGVGANHFSAIWAQFAAAAIDEPNQGFIFVLNSDSAFSCTALAQIFGAFGVLKDVKVVPSKQQHLVLVEFYDKRDAGRAMLELNGKEIDGRRLFLQFGATETQTIRSNTLRNEKNREVSLPPRLARGSLKDGRWLQSSELRQVGKPAPCFVNAAKPSAKTSHSAIVSAEKWSRKSLRQNHCYVPSPPPSSPQEPSTSKRRGNWKKFTKTKEEDSGRFLFKEIDTEASRQLSPRRDSRTTVMIKNIPNKYSQKLLLSLLDDHCVECNDKIRDSKEDEPYSAYDFLYLPIDFNNKCNMGYGFVNLTSPAAALRLYRSFHRQPWQAFNSRKICQVTYARLQGLEALKEHFRSSRFTCDCDEFMPAVFYPPRDGEKLTEPVPVAGRRARATEDGNSR</sequence>
<dbReference type="EMBL" id="JACMSC010000003">
    <property type="protein sequence ID" value="KAG6528750.1"/>
    <property type="molecule type" value="Genomic_DNA"/>
</dbReference>
<evidence type="ECO:0000256" key="1">
    <source>
        <dbReference type="ARBA" id="ARBA00022884"/>
    </source>
</evidence>
<dbReference type="Proteomes" id="UP000734854">
    <property type="component" value="Unassembled WGS sequence"/>
</dbReference>
<dbReference type="GO" id="GO:0003723">
    <property type="term" value="F:RNA binding"/>
    <property type="evidence" value="ECO:0007669"/>
    <property type="project" value="UniProtKB-UniRule"/>
</dbReference>
<dbReference type="CDD" id="cd12530">
    <property type="entry name" value="RRM3_EAR1_like"/>
    <property type="match status" value="1"/>
</dbReference>
<gene>
    <name evidence="5" type="ORF">ZIOFF_010935</name>
</gene>
<comment type="caution">
    <text evidence="5">The sequence shown here is derived from an EMBL/GenBank/DDBJ whole genome shotgun (WGS) entry which is preliminary data.</text>
</comment>
<dbReference type="InterPro" id="IPR000504">
    <property type="entry name" value="RRM_dom"/>
</dbReference>
<dbReference type="PANTHER" id="PTHR23189">
    <property type="entry name" value="RNA RECOGNITION MOTIF-CONTAINING"/>
    <property type="match status" value="1"/>
</dbReference>
<dbReference type="PROSITE" id="PS50102">
    <property type="entry name" value="RRM"/>
    <property type="match status" value="1"/>
</dbReference>
<accession>A0A8J5HPS3</accession>
<evidence type="ECO:0000313" key="5">
    <source>
        <dbReference type="EMBL" id="KAG6528750.1"/>
    </source>
</evidence>
<feature type="region of interest" description="Disordered" evidence="3">
    <location>
        <begin position="306"/>
        <end position="331"/>
    </location>
</feature>
<dbReference type="AlphaFoldDB" id="A0A8J5HPS3"/>
<proteinExistence type="predicted"/>